<accession>A0A2N3PTK1</accession>
<comment type="caution">
    <text evidence="2">The sequence shown here is derived from an EMBL/GenBank/DDBJ whole genome shotgun (WGS) entry which is preliminary data.</text>
</comment>
<dbReference type="Proteomes" id="UP000233293">
    <property type="component" value="Unassembled WGS sequence"/>
</dbReference>
<keyword evidence="3" id="KW-1185">Reference proteome</keyword>
<feature type="domain" description="Cupin type-2" evidence="1">
    <location>
        <begin position="59"/>
        <end position="109"/>
    </location>
</feature>
<gene>
    <name evidence="2" type="ORF">CWS72_14620</name>
</gene>
<dbReference type="SUPFAM" id="SSF51182">
    <property type="entry name" value="RmlC-like cupins"/>
    <property type="match status" value="1"/>
</dbReference>
<organism evidence="2 3">
    <name type="scientific">Telmatospirillum siberiense</name>
    <dbReference type="NCBI Taxonomy" id="382514"/>
    <lineage>
        <taxon>Bacteria</taxon>
        <taxon>Pseudomonadati</taxon>
        <taxon>Pseudomonadota</taxon>
        <taxon>Alphaproteobacteria</taxon>
        <taxon>Rhodospirillales</taxon>
        <taxon>Rhodospirillaceae</taxon>
        <taxon>Telmatospirillum</taxon>
    </lineage>
</organism>
<dbReference type="InterPro" id="IPR013096">
    <property type="entry name" value="Cupin_2"/>
</dbReference>
<dbReference type="OrthoDB" id="9811153at2"/>
<dbReference type="CDD" id="cd02238">
    <property type="entry name" value="cupin_KdgF"/>
    <property type="match status" value="1"/>
</dbReference>
<dbReference type="EMBL" id="PIUM01000017">
    <property type="protein sequence ID" value="PKU23728.1"/>
    <property type="molecule type" value="Genomic_DNA"/>
</dbReference>
<reference evidence="3" key="1">
    <citation type="submission" date="2017-12" db="EMBL/GenBank/DDBJ databases">
        <title>Draft genome sequence of Telmatospirillum siberiense 26-4b1T, an acidotolerant peatland alphaproteobacterium potentially involved in sulfur cycling.</title>
        <authorList>
            <person name="Hausmann B."/>
            <person name="Pjevac P."/>
            <person name="Schreck K."/>
            <person name="Herbold C.W."/>
            <person name="Daims H."/>
            <person name="Wagner M."/>
            <person name="Pester M."/>
            <person name="Loy A."/>
        </authorList>
    </citation>
    <scope>NUCLEOTIDE SEQUENCE [LARGE SCALE GENOMIC DNA]</scope>
    <source>
        <strain evidence="3">26-4b1</strain>
    </source>
</reference>
<proteinExistence type="predicted"/>
<dbReference type="Gene3D" id="2.60.120.10">
    <property type="entry name" value="Jelly Rolls"/>
    <property type="match status" value="1"/>
</dbReference>
<dbReference type="InterPro" id="IPR011051">
    <property type="entry name" value="RmlC_Cupin_sf"/>
</dbReference>
<evidence type="ECO:0000313" key="2">
    <source>
        <dbReference type="EMBL" id="PKU23728.1"/>
    </source>
</evidence>
<dbReference type="RefSeq" id="WP_101251364.1">
    <property type="nucleotide sequence ID" value="NZ_PIUM01000017.1"/>
</dbReference>
<dbReference type="AlphaFoldDB" id="A0A2N3PTK1"/>
<sequence length="127" mass="14150">MSTQQQSHVIDGTKEVSVLLRPSTPGEVFRDRCERRIIHTKNLMSVVIDFGNGPWAEPDPLHSHPHEQTTYVASGDILFLCEGRQSVRMTAGDLYAIPPDVPHSIQLLSASARLVDSFNPIREDFLG</sequence>
<name>A0A2N3PTK1_9PROT</name>
<evidence type="ECO:0000313" key="3">
    <source>
        <dbReference type="Proteomes" id="UP000233293"/>
    </source>
</evidence>
<dbReference type="PANTHER" id="PTHR40112:SF1">
    <property type="entry name" value="H2HPP ISOMERASE"/>
    <property type="match status" value="1"/>
</dbReference>
<evidence type="ECO:0000259" key="1">
    <source>
        <dbReference type="Pfam" id="PF07883"/>
    </source>
</evidence>
<dbReference type="Pfam" id="PF07883">
    <property type="entry name" value="Cupin_2"/>
    <property type="match status" value="1"/>
</dbReference>
<protein>
    <recommendedName>
        <fullName evidence="1">Cupin type-2 domain-containing protein</fullName>
    </recommendedName>
</protein>
<dbReference type="InterPro" id="IPR052535">
    <property type="entry name" value="Bacilysin_H2HPP_isomerase"/>
</dbReference>
<dbReference type="InterPro" id="IPR014710">
    <property type="entry name" value="RmlC-like_jellyroll"/>
</dbReference>
<dbReference type="PANTHER" id="PTHR40112">
    <property type="entry name" value="H2HPP ISOMERASE"/>
    <property type="match status" value="1"/>
</dbReference>